<dbReference type="Proteomes" id="UP000237105">
    <property type="component" value="Unassembled WGS sequence"/>
</dbReference>
<gene>
    <name evidence="1" type="ORF">PanWU01x14_290910</name>
</gene>
<evidence type="ECO:0000313" key="1">
    <source>
        <dbReference type="EMBL" id="PON41252.1"/>
    </source>
</evidence>
<comment type="caution">
    <text evidence="1">The sequence shown here is derived from an EMBL/GenBank/DDBJ whole genome shotgun (WGS) entry which is preliminary data.</text>
</comment>
<keyword evidence="2" id="KW-1185">Reference proteome</keyword>
<protein>
    <submittedName>
        <fullName evidence="1">Uncharacterized protein</fullName>
    </submittedName>
</protein>
<organism evidence="1 2">
    <name type="scientific">Parasponia andersonii</name>
    <name type="common">Sponia andersonii</name>
    <dbReference type="NCBI Taxonomy" id="3476"/>
    <lineage>
        <taxon>Eukaryota</taxon>
        <taxon>Viridiplantae</taxon>
        <taxon>Streptophyta</taxon>
        <taxon>Embryophyta</taxon>
        <taxon>Tracheophyta</taxon>
        <taxon>Spermatophyta</taxon>
        <taxon>Magnoliopsida</taxon>
        <taxon>eudicotyledons</taxon>
        <taxon>Gunneridae</taxon>
        <taxon>Pentapetalae</taxon>
        <taxon>rosids</taxon>
        <taxon>fabids</taxon>
        <taxon>Rosales</taxon>
        <taxon>Cannabaceae</taxon>
        <taxon>Parasponia</taxon>
    </lineage>
</organism>
<sequence>MCGAYMWPRALGLDPMVSKADGRMWKLSRLVFTAIIDFLSFVSDRKQRTEIGLPHCWHIVTSTSQHATLPSSSISNEATL</sequence>
<name>A0A2P5AXG8_PARAD</name>
<dbReference type="AlphaFoldDB" id="A0A2P5AXG8"/>
<reference evidence="2" key="1">
    <citation type="submission" date="2016-06" db="EMBL/GenBank/DDBJ databases">
        <title>Parallel loss of symbiosis genes in relatives of nitrogen-fixing non-legume Parasponia.</title>
        <authorList>
            <person name="Van Velzen R."/>
            <person name="Holmer R."/>
            <person name="Bu F."/>
            <person name="Rutten L."/>
            <person name="Van Zeijl A."/>
            <person name="Liu W."/>
            <person name="Santuari L."/>
            <person name="Cao Q."/>
            <person name="Sharma T."/>
            <person name="Shen D."/>
            <person name="Roswanjaya Y."/>
            <person name="Wardhani T."/>
            <person name="Kalhor M.S."/>
            <person name="Jansen J."/>
            <person name="Van den Hoogen J."/>
            <person name="Gungor B."/>
            <person name="Hartog M."/>
            <person name="Hontelez J."/>
            <person name="Verver J."/>
            <person name="Yang W.-C."/>
            <person name="Schijlen E."/>
            <person name="Repin R."/>
            <person name="Schilthuizen M."/>
            <person name="Schranz E."/>
            <person name="Heidstra R."/>
            <person name="Miyata K."/>
            <person name="Fedorova E."/>
            <person name="Kohlen W."/>
            <person name="Bisseling T."/>
            <person name="Smit S."/>
            <person name="Geurts R."/>
        </authorList>
    </citation>
    <scope>NUCLEOTIDE SEQUENCE [LARGE SCALE GENOMIC DNA]</scope>
    <source>
        <strain evidence="2">cv. WU1-14</strain>
    </source>
</reference>
<accession>A0A2P5AXG8</accession>
<evidence type="ECO:0000313" key="2">
    <source>
        <dbReference type="Proteomes" id="UP000237105"/>
    </source>
</evidence>
<dbReference type="EMBL" id="JXTB01000419">
    <property type="protein sequence ID" value="PON41252.1"/>
    <property type="molecule type" value="Genomic_DNA"/>
</dbReference>
<proteinExistence type="predicted"/>